<gene>
    <name evidence="1" type="ORF">SADUNF_Sadunf04G0020900</name>
</gene>
<proteinExistence type="predicted"/>
<evidence type="ECO:0000313" key="1">
    <source>
        <dbReference type="EMBL" id="KAF9683507.1"/>
    </source>
</evidence>
<organism evidence="1 2">
    <name type="scientific">Salix dunnii</name>
    <dbReference type="NCBI Taxonomy" id="1413687"/>
    <lineage>
        <taxon>Eukaryota</taxon>
        <taxon>Viridiplantae</taxon>
        <taxon>Streptophyta</taxon>
        <taxon>Embryophyta</taxon>
        <taxon>Tracheophyta</taxon>
        <taxon>Spermatophyta</taxon>
        <taxon>Magnoliopsida</taxon>
        <taxon>eudicotyledons</taxon>
        <taxon>Gunneridae</taxon>
        <taxon>Pentapetalae</taxon>
        <taxon>rosids</taxon>
        <taxon>fabids</taxon>
        <taxon>Malpighiales</taxon>
        <taxon>Salicaceae</taxon>
        <taxon>Saliceae</taxon>
        <taxon>Salix</taxon>
    </lineage>
</organism>
<reference evidence="1 2" key="1">
    <citation type="submission" date="2020-10" db="EMBL/GenBank/DDBJ databases">
        <title>Plant Genome Project.</title>
        <authorList>
            <person name="Zhang R.-G."/>
        </authorList>
    </citation>
    <scope>NUCLEOTIDE SEQUENCE [LARGE SCALE GENOMIC DNA]</scope>
    <source>
        <strain evidence="1">FAFU-HL-1</strain>
        <tissue evidence="1">Leaf</tissue>
    </source>
</reference>
<protein>
    <submittedName>
        <fullName evidence="1">Uncharacterized protein</fullName>
    </submittedName>
</protein>
<dbReference type="EMBL" id="JADGMS010000004">
    <property type="protein sequence ID" value="KAF9683507.1"/>
    <property type="molecule type" value="Genomic_DNA"/>
</dbReference>
<dbReference type="Proteomes" id="UP000657918">
    <property type="component" value="Chromosome 4"/>
</dbReference>
<evidence type="ECO:0000313" key="2">
    <source>
        <dbReference type="Proteomes" id="UP000657918"/>
    </source>
</evidence>
<keyword evidence="2" id="KW-1185">Reference proteome</keyword>
<name>A0A835K3E9_9ROSI</name>
<sequence length="63" mass="7448">MRPTEEDGEVFSLGCLVNGWTETQAFAICWCNFLACFQEMDPHRVCVLWVMWVRFGFRFLPLI</sequence>
<dbReference type="AlphaFoldDB" id="A0A835K3E9"/>
<accession>A0A835K3E9</accession>
<comment type="caution">
    <text evidence="1">The sequence shown here is derived from an EMBL/GenBank/DDBJ whole genome shotgun (WGS) entry which is preliminary data.</text>
</comment>